<proteinExistence type="predicted"/>
<reference evidence="1 2" key="1">
    <citation type="journal article" date="2017" name="Antonie Van Leeuwenhoek">
        <title>Phylogenomic resolution of the bacterial genus Pantoea and its relationship with Erwinia and Tatumella.</title>
        <authorList>
            <person name="Palmer M."/>
            <person name="Steenkamp E.T."/>
            <person name="Coetzee M.P."/>
            <person name="Chan W.Y."/>
            <person name="van Zyl E."/>
            <person name="De Maayer P."/>
            <person name="Coutinho T.A."/>
            <person name="Blom J."/>
            <person name="Smits T.H."/>
            <person name="Duffy B."/>
            <person name="Venter S.N."/>
        </authorList>
    </citation>
    <scope>NUCLEOTIDE SEQUENCE [LARGE SCALE GENOMIC DNA]</scope>
    <source>
        <strain evidence="1 2">LMG 5345</strain>
    </source>
</reference>
<dbReference type="EMBL" id="MLJJ01000007">
    <property type="protein sequence ID" value="ORN01666.1"/>
    <property type="molecule type" value="Genomic_DNA"/>
</dbReference>
<dbReference type="Proteomes" id="UP000193785">
    <property type="component" value="Unassembled WGS sequence"/>
</dbReference>
<keyword evidence="2" id="KW-1185">Reference proteome</keyword>
<comment type="caution">
    <text evidence="1">The sequence shown here is derived from an EMBL/GenBank/DDBJ whole genome shotgun (WGS) entry which is preliminary data.</text>
</comment>
<protein>
    <submittedName>
        <fullName evidence="1">Uncharacterized protein</fullName>
    </submittedName>
</protein>
<accession>A0ABX3UW69</accession>
<evidence type="ECO:0000313" key="1">
    <source>
        <dbReference type="EMBL" id="ORN01666.1"/>
    </source>
</evidence>
<name>A0ABX3UW69_9GAMM</name>
<gene>
    <name evidence="1" type="ORF">HA46_05585</name>
</gene>
<sequence length="97" mass="10547">MKGFSATPQLKKHSDIISLSCSGIIMGSLLARLNRLEKTMTPKDGDTQVISALMDELAGNAPAGVYERAIERLSLRGHNFPQSPELRVLLMGGNDEH</sequence>
<organism evidence="1 2">
    <name type="scientific">Pantoea septica</name>
    <dbReference type="NCBI Taxonomy" id="472695"/>
    <lineage>
        <taxon>Bacteria</taxon>
        <taxon>Pseudomonadati</taxon>
        <taxon>Pseudomonadota</taxon>
        <taxon>Gammaproteobacteria</taxon>
        <taxon>Enterobacterales</taxon>
        <taxon>Erwiniaceae</taxon>
        <taxon>Pantoea</taxon>
    </lineage>
</organism>
<evidence type="ECO:0000313" key="2">
    <source>
        <dbReference type="Proteomes" id="UP000193785"/>
    </source>
</evidence>